<dbReference type="SMART" id="SM00347">
    <property type="entry name" value="HTH_MARR"/>
    <property type="match status" value="1"/>
</dbReference>
<evidence type="ECO:0000256" key="2">
    <source>
        <dbReference type="ARBA" id="ARBA00023125"/>
    </source>
</evidence>
<reference evidence="5" key="2">
    <citation type="journal article" date="2014" name="ISME J.">
        <title>Microbial stratification in low pH oxic and suboxic macroscopic growths along an acid mine drainage.</title>
        <authorList>
            <person name="Mendez-Garcia C."/>
            <person name="Mesa V."/>
            <person name="Sprenger R.R."/>
            <person name="Richter M."/>
            <person name="Diez M.S."/>
            <person name="Solano J."/>
            <person name="Bargiela R."/>
            <person name="Golyshina O.V."/>
            <person name="Manteca A."/>
            <person name="Ramos J.L."/>
            <person name="Gallego J.R."/>
            <person name="Llorente I."/>
            <person name="Martins Dos Santos V.A."/>
            <person name="Jensen O.N."/>
            <person name="Pelaez A.I."/>
            <person name="Sanchez J."/>
            <person name="Ferrer M."/>
        </authorList>
    </citation>
    <scope>NUCLEOTIDE SEQUENCE</scope>
</reference>
<dbReference type="GO" id="GO:0003677">
    <property type="term" value="F:DNA binding"/>
    <property type="evidence" value="ECO:0007669"/>
    <property type="project" value="UniProtKB-KW"/>
</dbReference>
<evidence type="ECO:0000256" key="1">
    <source>
        <dbReference type="ARBA" id="ARBA00023015"/>
    </source>
</evidence>
<dbReference type="AlphaFoldDB" id="T1CBJ4"/>
<feature type="non-terminal residue" evidence="5">
    <location>
        <position position="1"/>
    </location>
</feature>
<dbReference type="EMBL" id="AUZY01000093">
    <property type="protein sequence ID" value="EQD79602.1"/>
    <property type="molecule type" value="Genomic_DNA"/>
</dbReference>
<keyword evidence="3" id="KW-0804">Transcription</keyword>
<dbReference type="PANTHER" id="PTHR42756:SF1">
    <property type="entry name" value="TRANSCRIPTIONAL REPRESSOR OF EMRAB OPERON"/>
    <property type="match status" value="1"/>
</dbReference>
<organism evidence="5">
    <name type="scientific">mine drainage metagenome</name>
    <dbReference type="NCBI Taxonomy" id="410659"/>
    <lineage>
        <taxon>unclassified sequences</taxon>
        <taxon>metagenomes</taxon>
        <taxon>ecological metagenomes</taxon>
    </lineage>
</organism>
<feature type="domain" description="HTH marR-type" evidence="4">
    <location>
        <begin position="1"/>
        <end position="109"/>
    </location>
</feature>
<evidence type="ECO:0000313" key="5">
    <source>
        <dbReference type="EMBL" id="EQD79602.1"/>
    </source>
</evidence>
<accession>T1CBJ4</accession>
<dbReference type="GO" id="GO:0003700">
    <property type="term" value="F:DNA-binding transcription factor activity"/>
    <property type="evidence" value="ECO:0007669"/>
    <property type="project" value="InterPro"/>
</dbReference>
<name>T1CBJ4_9ZZZZ</name>
<sequence length="113" mass="12468">AASLKLVEVKILSILKANGGMQINAIADELSVTGPWITGIVNSMESKGYVNKIRNKNDRRRMIVTMTQGGRKKLEQSIDIYRSAVSGLLDTLSNEDIEQFKCLLDKISRAASE</sequence>
<dbReference type="SUPFAM" id="SSF46785">
    <property type="entry name" value="Winged helix' DNA-binding domain"/>
    <property type="match status" value="1"/>
</dbReference>
<comment type="caution">
    <text evidence="5">The sequence shown here is derived from an EMBL/GenBank/DDBJ whole genome shotgun (WGS) entry which is preliminary data.</text>
</comment>
<dbReference type="PANTHER" id="PTHR42756">
    <property type="entry name" value="TRANSCRIPTIONAL REGULATOR, MARR"/>
    <property type="match status" value="1"/>
</dbReference>
<gene>
    <name evidence="5" type="ORF">B1B_00125</name>
</gene>
<evidence type="ECO:0000256" key="3">
    <source>
        <dbReference type="ARBA" id="ARBA00023163"/>
    </source>
</evidence>
<dbReference type="InterPro" id="IPR000835">
    <property type="entry name" value="HTH_MarR-typ"/>
</dbReference>
<keyword evidence="2" id="KW-0238">DNA-binding</keyword>
<dbReference type="Pfam" id="PF01047">
    <property type="entry name" value="MarR"/>
    <property type="match status" value="1"/>
</dbReference>
<protein>
    <submittedName>
        <fullName evidence="5">Bacterial regulatory protein, MarR</fullName>
    </submittedName>
</protein>
<dbReference type="PROSITE" id="PS50995">
    <property type="entry name" value="HTH_MARR_2"/>
    <property type="match status" value="1"/>
</dbReference>
<dbReference type="Gene3D" id="1.10.10.10">
    <property type="entry name" value="Winged helix-like DNA-binding domain superfamily/Winged helix DNA-binding domain"/>
    <property type="match status" value="1"/>
</dbReference>
<dbReference type="InterPro" id="IPR036388">
    <property type="entry name" value="WH-like_DNA-bd_sf"/>
</dbReference>
<dbReference type="InterPro" id="IPR036390">
    <property type="entry name" value="WH_DNA-bd_sf"/>
</dbReference>
<evidence type="ECO:0000259" key="4">
    <source>
        <dbReference type="PROSITE" id="PS50995"/>
    </source>
</evidence>
<proteinExistence type="predicted"/>
<dbReference type="PRINTS" id="PR00598">
    <property type="entry name" value="HTHMARR"/>
</dbReference>
<keyword evidence="1" id="KW-0805">Transcription regulation</keyword>
<reference evidence="5" key="1">
    <citation type="submission" date="2013-08" db="EMBL/GenBank/DDBJ databases">
        <authorList>
            <person name="Mendez C."/>
            <person name="Richter M."/>
            <person name="Ferrer M."/>
            <person name="Sanchez J."/>
        </authorList>
    </citation>
    <scope>NUCLEOTIDE SEQUENCE</scope>
</reference>